<name>A0A8H7VKJ6_9FUNG</name>
<accession>A0A8H7VKJ6</accession>
<evidence type="ECO:0000313" key="3">
    <source>
        <dbReference type="Proteomes" id="UP000646827"/>
    </source>
</evidence>
<dbReference type="AlphaFoldDB" id="A0A8H7VKJ6"/>
<keyword evidence="3" id="KW-1185">Reference proteome</keyword>
<feature type="compositionally biased region" description="Basic and acidic residues" evidence="1">
    <location>
        <begin position="132"/>
        <end position="141"/>
    </location>
</feature>
<dbReference type="Proteomes" id="UP000646827">
    <property type="component" value="Unassembled WGS sequence"/>
</dbReference>
<dbReference type="EMBL" id="JAEPRB010000259">
    <property type="protein sequence ID" value="KAG2217989.1"/>
    <property type="molecule type" value="Genomic_DNA"/>
</dbReference>
<feature type="region of interest" description="Disordered" evidence="1">
    <location>
        <begin position="102"/>
        <end position="159"/>
    </location>
</feature>
<evidence type="ECO:0000313" key="2">
    <source>
        <dbReference type="EMBL" id="KAG2217989.1"/>
    </source>
</evidence>
<proteinExistence type="predicted"/>
<comment type="caution">
    <text evidence="2">The sequence shown here is derived from an EMBL/GenBank/DDBJ whole genome shotgun (WGS) entry which is preliminary data.</text>
</comment>
<gene>
    <name evidence="2" type="ORF">INT45_006243</name>
</gene>
<sequence>MTPILHDHHESRLSFHANNLWTELWADLINAFRPIPTSSSSKPRKIIHNRIEPLVEDTVIHVVHHHHHCEQEEPPFESSKFQLEYVSFPRLAEEDQLLKNDYDDDEEDDYDNNEQDNKHTNDTIYKSKTHYHLQEQQEKLENNNNNNNHTIISQRRFSEGGSRRRLLGSSWMF</sequence>
<evidence type="ECO:0000256" key="1">
    <source>
        <dbReference type="SAM" id="MobiDB-lite"/>
    </source>
</evidence>
<protein>
    <submittedName>
        <fullName evidence="2">Uncharacterized protein</fullName>
    </submittedName>
</protein>
<reference evidence="2 3" key="1">
    <citation type="submission" date="2020-12" db="EMBL/GenBank/DDBJ databases">
        <title>Metabolic potential, ecology and presence of endohyphal bacteria is reflected in genomic diversity of Mucoromycotina.</title>
        <authorList>
            <person name="Muszewska A."/>
            <person name="Okrasinska A."/>
            <person name="Steczkiewicz K."/>
            <person name="Drgas O."/>
            <person name="Orlowska M."/>
            <person name="Perlinska-Lenart U."/>
            <person name="Aleksandrzak-Piekarczyk T."/>
            <person name="Szatraj K."/>
            <person name="Zielenkiewicz U."/>
            <person name="Pilsyk S."/>
            <person name="Malc E."/>
            <person name="Mieczkowski P."/>
            <person name="Kruszewska J.S."/>
            <person name="Biernat P."/>
            <person name="Pawlowska J."/>
        </authorList>
    </citation>
    <scope>NUCLEOTIDE SEQUENCE [LARGE SCALE GENOMIC DNA]</scope>
    <source>
        <strain evidence="2 3">CBS 142.35</strain>
    </source>
</reference>
<organism evidence="2 3">
    <name type="scientific">Circinella minor</name>
    <dbReference type="NCBI Taxonomy" id="1195481"/>
    <lineage>
        <taxon>Eukaryota</taxon>
        <taxon>Fungi</taxon>
        <taxon>Fungi incertae sedis</taxon>
        <taxon>Mucoromycota</taxon>
        <taxon>Mucoromycotina</taxon>
        <taxon>Mucoromycetes</taxon>
        <taxon>Mucorales</taxon>
        <taxon>Lichtheimiaceae</taxon>
        <taxon>Circinella</taxon>
    </lineage>
</organism>
<feature type="compositionally biased region" description="Acidic residues" evidence="1">
    <location>
        <begin position="102"/>
        <end position="114"/>
    </location>
</feature>
<dbReference type="OrthoDB" id="2275999at2759"/>